<dbReference type="GO" id="GO:0016616">
    <property type="term" value="F:oxidoreductase activity, acting on the CH-OH group of donors, NAD or NADP as acceptor"/>
    <property type="evidence" value="ECO:0007669"/>
    <property type="project" value="InterPro"/>
</dbReference>
<dbReference type="PANTHER" id="PTHR43963">
    <property type="entry name" value="CARBONYL REDUCTASE 1-RELATED"/>
    <property type="match status" value="1"/>
</dbReference>
<reference evidence="5 6" key="2">
    <citation type="submission" date="2011-11" db="EMBL/GenBank/DDBJ databases">
        <authorList>
            <consortium name="US DOE Joint Genome Institute"/>
            <person name="Lucas S."/>
            <person name="Han J."/>
            <person name="Lapidus A."/>
            <person name="Cheng J.-F."/>
            <person name="Goodwin L."/>
            <person name="Pitluck S."/>
            <person name="Peters L."/>
            <person name="Ovchinnikova G."/>
            <person name="Zhang X."/>
            <person name="Detter J.C."/>
            <person name="Han C."/>
            <person name="Tapia R."/>
            <person name="Land M."/>
            <person name="Hauser L."/>
            <person name="Kyrpides N."/>
            <person name="Ivanova N."/>
            <person name="Pagani I."/>
            <person name="Vogl K."/>
            <person name="Liu Z."/>
            <person name="Overmann J."/>
            <person name="Frigaard N.-U."/>
            <person name="Bryant D."/>
            <person name="Woyke T."/>
        </authorList>
    </citation>
    <scope>NUCLEOTIDE SEQUENCE [LARGE SCALE GENOMIC DNA]</scope>
    <source>
        <strain evidence="5 6">970</strain>
    </source>
</reference>
<evidence type="ECO:0000313" key="5">
    <source>
        <dbReference type="EMBL" id="EIC21448.1"/>
    </source>
</evidence>
<dbReference type="eggNOG" id="COG1028">
    <property type="taxonomic scope" value="Bacteria"/>
</dbReference>
<reference evidence="6" key="1">
    <citation type="submission" date="2011-06" db="EMBL/GenBank/DDBJ databases">
        <authorList>
            <consortium name="US DOE Joint Genome Institute (JGI-PGF)"/>
            <person name="Lucas S."/>
            <person name="Han J."/>
            <person name="Lapidus A."/>
            <person name="Cheng J.-F."/>
            <person name="Goodwin L."/>
            <person name="Pitluck S."/>
            <person name="Peters L."/>
            <person name="Land M.L."/>
            <person name="Hauser L."/>
            <person name="Vogl K."/>
            <person name="Liu Z."/>
            <person name="Overmann J."/>
            <person name="Frigaard N.-U."/>
            <person name="Bryant D.A."/>
            <person name="Woyke T.J."/>
        </authorList>
    </citation>
    <scope>NUCLEOTIDE SEQUENCE [LARGE SCALE GENOMIC DNA]</scope>
    <source>
        <strain evidence="6">970</strain>
    </source>
</reference>
<evidence type="ECO:0000313" key="6">
    <source>
        <dbReference type="Proteomes" id="UP000002964"/>
    </source>
</evidence>
<keyword evidence="2" id="KW-0521">NADP</keyword>
<dbReference type="Proteomes" id="UP000002964">
    <property type="component" value="Unassembled WGS sequence"/>
</dbReference>
<keyword evidence="6" id="KW-1185">Reference proteome</keyword>
<sequence>MATEPVAVVTGAYRGLGLETCRQLAARGYCVVLTARREAEGQTAAGKLAAEGLDLRFFPLHVTEESSVLGLRDYLSKEFGRIDVLVNNAGIFPDPPPGTPGSSIFDADLTDLRSAFETNTLSALRLCQSLIPLMQGQGRVVNVSSGMGQLSDMNGFAPAYRLSKTAMNAVTRIFADELKDTGIKINSVCPGWVRTEMGGSNATRSIEEGAEGIVWAATLPDDGPSGGFFRDGQPIPW</sequence>
<evidence type="ECO:0000256" key="3">
    <source>
        <dbReference type="ARBA" id="ARBA00023002"/>
    </source>
</evidence>
<dbReference type="Gene3D" id="3.40.50.720">
    <property type="entry name" value="NAD(P)-binding Rossmann-like Domain"/>
    <property type="match status" value="1"/>
</dbReference>
<evidence type="ECO:0008006" key="7">
    <source>
        <dbReference type="Google" id="ProtNLM"/>
    </source>
</evidence>
<comment type="similarity">
    <text evidence="1 4">Belongs to the short-chain dehydrogenases/reductases (SDR) family.</text>
</comment>
<dbReference type="CDD" id="cd05324">
    <property type="entry name" value="carb_red_PTCR-like_SDR_c"/>
    <property type="match status" value="1"/>
</dbReference>
<dbReference type="InterPro" id="IPR036291">
    <property type="entry name" value="NAD(P)-bd_dom_sf"/>
</dbReference>
<dbReference type="EMBL" id="JH603169">
    <property type="protein sequence ID" value="EIC21448.1"/>
    <property type="molecule type" value="Genomic_DNA"/>
</dbReference>
<evidence type="ECO:0000256" key="4">
    <source>
        <dbReference type="RuleBase" id="RU000363"/>
    </source>
</evidence>
<evidence type="ECO:0000256" key="2">
    <source>
        <dbReference type="ARBA" id="ARBA00022857"/>
    </source>
</evidence>
<protein>
    <recommendedName>
        <fullName evidence="7">Short-chain alcohol dehydrogenase</fullName>
    </recommendedName>
</protein>
<keyword evidence="3" id="KW-0560">Oxidoreductase</keyword>
<dbReference type="AlphaFoldDB" id="H8Z1K3"/>
<gene>
    <name evidence="5" type="ORF">Thi970DRAFT_01658</name>
</gene>
<dbReference type="HOGENOM" id="CLU_010194_9_0_6"/>
<accession>H8Z1K3</accession>
<dbReference type="InterPro" id="IPR045313">
    <property type="entry name" value="CBR1-like"/>
</dbReference>
<dbReference type="STRING" id="631362.Thi970DRAFT_01658"/>
<dbReference type="InterPro" id="IPR002347">
    <property type="entry name" value="SDR_fam"/>
</dbReference>
<name>H8Z1K3_9GAMM</name>
<dbReference type="SUPFAM" id="SSF51735">
    <property type="entry name" value="NAD(P)-binding Rossmann-fold domains"/>
    <property type="match status" value="1"/>
</dbReference>
<proteinExistence type="inferred from homology"/>
<dbReference type="PRINTS" id="PR00080">
    <property type="entry name" value="SDRFAMILY"/>
</dbReference>
<dbReference type="PANTHER" id="PTHR43963:SF6">
    <property type="entry name" value="CHAIN DEHYDROGENASE FAMILY PROTEIN, PUTATIVE (AFU_ORTHOLOGUE AFUA_3G15350)-RELATED"/>
    <property type="match status" value="1"/>
</dbReference>
<dbReference type="OrthoDB" id="5786478at2"/>
<organism evidence="5 6">
    <name type="scientific">Thiorhodovibrio frisius</name>
    <dbReference type="NCBI Taxonomy" id="631362"/>
    <lineage>
        <taxon>Bacteria</taxon>
        <taxon>Pseudomonadati</taxon>
        <taxon>Pseudomonadota</taxon>
        <taxon>Gammaproteobacteria</taxon>
        <taxon>Chromatiales</taxon>
        <taxon>Chromatiaceae</taxon>
        <taxon>Thiorhodovibrio</taxon>
    </lineage>
</organism>
<evidence type="ECO:0000256" key="1">
    <source>
        <dbReference type="ARBA" id="ARBA00006484"/>
    </source>
</evidence>
<dbReference type="PRINTS" id="PR00081">
    <property type="entry name" value="GDHRDH"/>
</dbReference>
<dbReference type="Pfam" id="PF00106">
    <property type="entry name" value="adh_short"/>
    <property type="match status" value="1"/>
</dbReference>
<dbReference type="RefSeq" id="WP_009148033.1">
    <property type="nucleotide sequence ID" value="NZ_CP121471.1"/>
</dbReference>